<evidence type="ECO:0000313" key="9">
    <source>
        <dbReference type="EMBL" id="QPB84728.1"/>
    </source>
</evidence>
<dbReference type="EMBL" id="CP045429">
    <property type="protein sequence ID" value="QPB84728.1"/>
    <property type="molecule type" value="Genomic_DNA"/>
</dbReference>
<dbReference type="PANTHER" id="PTHR40043:SF1">
    <property type="entry name" value="UPF0719 INNER MEMBRANE PROTEIN YJFL"/>
    <property type="match status" value="1"/>
</dbReference>
<feature type="transmembrane region" description="Helical" evidence="7">
    <location>
        <begin position="276"/>
        <end position="297"/>
    </location>
</feature>
<keyword evidence="3" id="KW-1003">Cell membrane</keyword>
<dbReference type="PANTHER" id="PTHR40043">
    <property type="entry name" value="UPF0719 INNER MEMBRANE PROTEIN YJFL"/>
    <property type="match status" value="1"/>
</dbReference>
<feature type="transmembrane region" description="Helical" evidence="7">
    <location>
        <begin position="124"/>
        <end position="148"/>
    </location>
</feature>
<evidence type="ECO:0000256" key="4">
    <source>
        <dbReference type="ARBA" id="ARBA00022692"/>
    </source>
</evidence>
<dbReference type="OrthoDB" id="6397734at2"/>
<evidence type="ECO:0000256" key="6">
    <source>
        <dbReference type="ARBA" id="ARBA00023136"/>
    </source>
</evidence>
<dbReference type="AlphaFoldDB" id="A0A0U3GW14"/>
<feature type="transmembrane region" description="Helical" evidence="7">
    <location>
        <begin position="154"/>
        <end position="173"/>
    </location>
</feature>
<dbReference type="STRING" id="43658.AT705_10390"/>
<comment type="subcellular location">
    <subcellularLocation>
        <location evidence="1">Cell membrane</location>
        <topology evidence="1">Multi-pass membrane protein</topology>
    </subcellularLocation>
</comment>
<dbReference type="Pfam" id="PF03994">
    <property type="entry name" value="DUF350"/>
    <property type="match status" value="2"/>
</dbReference>
<dbReference type="GeneID" id="61356439"/>
<protein>
    <submittedName>
        <fullName evidence="9">DUF350 domain-containing protein</fullName>
    </submittedName>
</protein>
<dbReference type="EMBL" id="CP013611">
    <property type="protein sequence ID" value="ALU43315.1"/>
    <property type="molecule type" value="Genomic_DNA"/>
</dbReference>
<feature type="transmembrane region" description="Helical" evidence="7">
    <location>
        <begin position="234"/>
        <end position="255"/>
    </location>
</feature>
<proteinExistence type="inferred from homology"/>
<keyword evidence="6 7" id="KW-0472">Membrane</keyword>
<gene>
    <name evidence="8" type="ORF">AT705_10390</name>
    <name evidence="9" type="ORF">CWC22_017770</name>
</gene>
<dbReference type="InterPro" id="IPR007140">
    <property type="entry name" value="DUF350"/>
</dbReference>
<dbReference type="Proteomes" id="UP000305729">
    <property type="component" value="Chromosome 1"/>
</dbReference>
<reference evidence="9 11" key="2">
    <citation type="submission" date="2019-10" db="EMBL/GenBank/DDBJ databases">
        <title>Pseudoalteromonas rubra S4059.</title>
        <authorList>
            <person name="Paulsen S."/>
            <person name="Wang X."/>
        </authorList>
    </citation>
    <scope>NUCLEOTIDE SEQUENCE [LARGE SCALE GENOMIC DNA]</scope>
    <source>
        <strain evidence="9 11">S4059</strain>
    </source>
</reference>
<evidence type="ECO:0000256" key="3">
    <source>
        <dbReference type="ARBA" id="ARBA00022475"/>
    </source>
</evidence>
<evidence type="ECO:0000313" key="8">
    <source>
        <dbReference type="EMBL" id="ALU43315.1"/>
    </source>
</evidence>
<keyword evidence="4 7" id="KW-0812">Transmembrane</keyword>
<dbReference type="Proteomes" id="UP000069015">
    <property type="component" value="Chromosome 1"/>
</dbReference>
<reference evidence="8 10" key="1">
    <citation type="submission" date="2015-12" db="EMBL/GenBank/DDBJ databases">
        <title>Complete genome sequence of Pseudoalteromonas rubra SCSIO 6842, harboring a conjugative plasmid.</title>
        <authorList>
            <person name="Li B."/>
            <person name="Wang X."/>
        </authorList>
    </citation>
    <scope>NUCLEOTIDE SEQUENCE [LARGE SCALE GENOMIC DNA]</scope>
    <source>
        <strain evidence="8 10">SCSIO 6842</strain>
    </source>
</reference>
<evidence type="ECO:0000256" key="7">
    <source>
        <dbReference type="SAM" id="Phobius"/>
    </source>
</evidence>
<sequence>MYQFNGLTAWTLQALLIDMAVIIALFVSLKYIKGWVSNLHANDEITERDNFAFGLSFAGGLTGLAIVLTGITSGAFASTLTQEAMQMAGYGLVGIVLIKLGHFFQDKVALRKVDLHSEIIKGNITSALIDFGHVVSVAIVIRSALLWVLTEGWYGLPIVVVAFVIGNVCMLLVSQYRVQLFKRTNRNGDCLQQAILDNNVAVGIRYAGFLIGAALALTAASGLAPYVADNMASSLIYWSIAALGSIVLFALLHLVMIKVILAGTDISDEVNRQKNIGVATISAAVSFAVGVTMATLLGA</sequence>
<feature type="transmembrane region" description="Helical" evidence="7">
    <location>
        <begin position="206"/>
        <end position="228"/>
    </location>
</feature>
<feature type="transmembrane region" description="Helical" evidence="7">
    <location>
        <begin position="53"/>
        <end position="78"/>
    </location>
</feature>
<evidence type="ECO:0000256" key="1">
    <source>
        <dbReference type="ARBA" id="ARBA00004651"/>
    </source>
</evidence>
<comment type="similarity">
    <text evidence="2">Belongs to the UPF0719 family.</text>
</comment>
<evidence type="ECO:0000313" key="10">
    <source>
        <dbReference type="Proteomes" id="UP000069015"/>
    </source>
</evidence>
<organism evidence="8 10">
    <name type="scientific">Pseudoalteromonas rubra</name>
    <dbReference type="NCBI Taxonomy" id="43658"/>
    <lineage>
        <taxon>Bacteria</taxon>
        <taxon>Pseudomonadati</taxon>
        <taxon>Pseudomonadota</taxon>
        <taxon>Gammaproteobacteria</taxon>
        <taxon>Alteromonadales</taxon>
        <taxon>Pseudoalteromonadaceae</taxon>
        <taxon>Pseudoalteromonas</taxon>
    </lineage>
</organism>
<evidence type="ECO:0000313" key="11">
    <source>
        <dbReference type="Proteomes" id="UP000305729"/>
    </source>
</evidence>
<accession>A0A0U3GW14</accession>
<dbReference type="GO" id="GO:0005886">
    <property type="term" value="C:plasma membrane"/>
    <property type="evidence" value="ECO:0007669"/>
    <property type="project" value="UniProtKB-SubCell"/>
</dbReference>
<name>A0A0U3GW14_9GAMM</name>
<feature type="transmembrane region" description="Helical" evidence="7">
    <location>
        <begin position="12"/>
        <end position="32"/>
    </location>
</feature>
<dbReference type="KEGG" id="prr:AT705_10390"/>
<evidence type="ECO:0000256" key="5">
    <source>
        <dbReference type="ARBA" id="ARBA00022989"/>
    </source>
</evidence>
<keyword evidence="5 7" id="KW-1133">Transmembrane helix</keyword>
<evidence type="ECO:0000256" key="2">
    <source>
        <dbReference type="ARBA" id="ARBA00005779"/>
    </source>
</evidence>
<dbReference type="RefSeq" id="WP_010383731.1">
    <property type="nucleotide sequence ID" value="NZ_AHCD03000026.1"/>
</dbReference>
<feature type="transmembrane region" description="Helical" evidence="7">
    <location>
        <begin position="84"/>
        <end position="104"/>
    </location>
</feature>